<organism evidence="1 2">
    <name type="scientific">Asticcacaulis machinosus</name>
    <dbReference type="NCBI Taxonomy" id="2984211"/>
    <lineage>
        <taxon>Bacteria</taxon>
        <taxon>Pseudomonadati</taxon>
        <taxon>Pseudomonadota</taxon>
        <taxon>Alphaproteobacteria</taxon>
        <taxon>Caulobacterales</taxon>
        <taxon>Caulobacteraceae</taxon>
        <taxon>Asticcacaulis</taxon>
    </lineage>
</organism>
<protein>
    <submittedName>
        <fullName evidence="1">Uncharacterized protein</fullName>
    </submittedName>
</protein>
<sequence length="135" mass="15232">MTKEFTLDEHLTFFGVFTNLQSDGAYNLDLNHFYGMSDTLKRKSIKATIPDVFEFANDLSQERLSAIEQALEAQGLPTVKWMIAKYGKGHERILKRGVIRTVTEAYVIQGAINSGMLSPDDEHRADMMLQVFEAG</sequence>
<accession>A0ABT5HM52</accession>
<gene>
    <name evidence="1" type="ORF">PQU98_14365</name>
</gene>
<keyword evidence="2" id="KW-1185">Reference proteome</keyword>
<evidence type="ECO:0000313" key="2">
    <source>
        <dbReference type="Proteomes" id="UP001218579"/>
    </source>
</evidence>
<dbReference type="RefSeq" id="WP_272745649.1">
    <property type="nucleotide sequence ID" value="NZ_JAQQKV010000003.1"/>
</dbReference>
<evidence type="ECO:0000313" key="1">
    <source>
        <dbReference type="EMBL" id="MDC7677326.1"/>
    </source>
</evidence>
<comment type="caution">
    <text evidence="1">The sequence shown here is derived from an EMBL/GenBank/DDBJ whole genome shotgun (WGS) entry which is preliminary data.</text>
</comment>
<dbReference type="Proteomes" id="UP001218579">
    <property type="component" value="Unassembled WGS sequence"/>
</dbReference>
<proteinExistence type="predicted"/>
<reference evidence="1 2" key="1">
    <citation type="submission" date="2023-01" db="EMBL/GenBank/DDBJ databases">
        <title>Novel species of the genus Asticcacaulis isolated from rivers.</title>
        <authorList>
            <person name="Lu H."/>
        </authorList>
    </citation>
    <scope>NUCLEOTIDE SEQUENCE [LARGE SCALE GENOMIC DNA]</scope>
    <source>
        <strain evidence="1 2">LKC15W</strain>
    </source>
</reference>
<dbReference type="EMBL" id="JAQQKV010000003">
    <property type="protein sequence ID" value="MDC7677326.1"/>
    <property type="molecule type" value="Genomic_DNA"/>
</dbReference>
<name>A0ABT5HM52_9CAUL</name>